<dbReference type="Gene3D" id="2.60.110.10">
    <property type="entry name" value="Thaumatin"/>
    <property type="match status" value="2"/>
</dbReference>
<sequence length="1153" mass="125282">MMLADSLVLSKILSQTGRERAEVIATTGRSHPRPRAQRLWAQETLSDWWACYADKLEGGASQSVADEGDGLCHACSTFLGCFIFIALLGLLQEHCLSSLSETYQVQLPLLSAAWGAAAVQVFSSWQHDGAQPRSVLLGNLLGPQGFHTAMLHRLWISLPVLQHAFAEPGLSSCPRSTCRNRREDGDGDCRSTSDVYVGGQTRGGKTGGSTFIQAVVRAAQRRAESDPDTMPNTTEVQGGENGTDLWWPWLPWPTTTMPVTTVPPPARSDEGRRLQVINRCNRPMIMHPTGGNSEIPCGSGCPGGMTCNPYDRFCYFDFPEPSAGWTIQPGATVELYTPNVAVRQGNGVVADWSGKLEFYPNASMDMGPPASALCNGQSKCPTYQGLNGVATAVEFTFVPQGADFYDVSIINGFNIGIEMKPDGSFRPVVHAGADSRGYNCGAAGAMAQADRRLSACPWEFSKRLQALGQADISPLLTQVDGGYGYCRTHADCQGQDIVCGQVAKTVWDWVARVYRPTTQITMECGHRIGMWSVYQLCVWSGNTYRSPAPFDGLIDCPSMHYMFACAGPAPWTTTCYNNVPAGGECCGCANWTEALGIPIPEGGKGCQGASQTWQATAQPFYEILKAGCPTAYTFAFDDETSTFTCRTAESQEDDTIPNRAGYNITLCPTDPDFVELGGGADQVCRGEAWWDNNNMYFILFSGQTLSECKMRCRLTDGCKGIEYGPFGRCEVWTRSAGIQSTRTLAGYKCLRYVPFEFQQMGTGKDEACRGLTARDSSEHDYILYENETFSGCQRRCRIASDVCQGIDFGPDGTCEVWTHSAGIRATVPLMGHSCYIFAPSDFESVGGENQACRGRTWYDNSPSYYTHVRDQSLDSCKSLCRGMGTRCKGIEFGPFGRCELWKLASFDTGSCAGLVKILPVSLELQAALAVAATIATQELSGSVHPAGAANAVIFLEAQSCSWPSFACMCASATMLLVVDLDTTPVRRREAANYYVSLLEAFLSDPGSKLPETADSPPKRGAQGPPPSQRTAGRSSADREPAQHSKLDRTQRQLLCSLAQADLLSYLIQHLCSQATLRKLPPAATEVVRLLEGRLAKLPVLPKTAGAQPNVELLRKSFEQMTFMQLLDFVPTQCKDADVEAAVTAIRRSNAVLV</sequence>
<proteinExistence type="predicted"/>
<dbReference type="PROSITE" id="PS51367">
    <property type="entry name" value="THAUMATIN_2"/>
    <property type="match status" value="1"/>
</dbReference>
<evidence type="ECO:0000256" key="1">
    <source>
        <dbReference type="SAM" id="MobiDB-lite"/>
    </source>
</evidence>
<feature type="domain" description="HPP transmembrane region" evidence="2">
    <location>
        <begin position="74"/>
        <end position="142"/>
    </location>
</feature>
<comment type="caution">
    <text evidence="3">The sequence shown here is derived from an EMBL/GenBank/DDBJ whole genome shotgun (WGS) entry which is preliminary data.</text>
</comment>
<dbReference type="Pfam" id="PF00314">
    <property type="entry name" value="Thaumatin"/>
    <property type="match status" value="1"/>
</dbReference>
<dbReference type="InterPro" id="IPR058581">
    <property type="entry name" value="TM_HPP"/>
</dbReference>
<dbReference type="InterPro" id="IPR037176">
    <property type="entry name" value="Osmotin/thaumatin-like_sf"/>
</dbReference>
<evidence type="ECO:0000313" key="3">
    <source>
        <dbReference type="EMBL" id="OLP84931.1"/>
    </source>
</evidence>
<evidence type="ECO:0000259" key="2">
    <source>
        <dbReference type="Pfam" id="PF04982"/>
    </source>
</evidence>
<dbReference type="EMBL" id="LSRX01001005">
    <property type="protein sequence ID" value="OLP84931.1"/>
    <property type="molecule type" value="Genomic_DNA"/>
</dbReference>
<accession>A0A1Q9CPT7</accession>
<dbReference type="Proteomes" id="UP000186817">
    <property type="component" value="Unassembled WGS sequence"/>
</dbReference>
<feature type="region of interest" description="Disordered" evidence="1">
    <location>
        <begin position="1006"/>
        <end position="1047"/>
    </location>
</feature>
<name>A0A1Q9CPT7_SYMMI</name>
<dbReference type="AlphaFoldDB" id="A0A1Q9CPT7"/>
<gene>
    <name evidence="3" type="ORF">AK812_SmicGene34118</name>
</gene>
<feature type="region of interest" description="Disordered" evidence="1">
    <location>
        <begin position="221"/>
        <end position="245"/>
    </location>
</feature>
<keyword evidence="4" id="KW-1185">Reference proteome</keyword>
<reference evidence="3 4" key="1">
    <citation type="submission" date="2016-02" db="EMBL/GenBank/DDBJ databases">
        <title>Genome analysis of coral dinoflagellate symbionts highlights evolutionary adaptations to a symbiotic lifestyle.</title>
        <authorList>
            <person name="Aranda M."/>
            <person name="Li Y."/>
            <person name="Liew Y.J."/>
            <person name="Baumgarten S."/>
            <person name="Simakov O."/>
            <person name="Wilson M."/>
            <person name="Piel J."/>
            <person name="Ashoor H."/>
            <person name="Bougouffa S."/>
            <person name="Bajic V.B."/>
            <person name="Ryu T."/>
            <person name="Ravasi T."/>
            <person name="Bayer T."/>
            <person name="Micklem G."/>
            <person name="Kim H."/>
            <person name="Bhak J."/>
            <person name="Lajeunesse T.C."/>
            <person name="Voolstra C.R."/>
        </authorList>
    </citation>
    <scope>NUCLEOTIDE SEQUENCE [LARGE SCALE GENOMIC DNA]</scope>
    <source>
        <strain evidence="3 4">CCMP2467</strain>
    </source>
</reference>
<dbReference type="InterPro" id="IPR001938">
    <property type="entry name" value="Thaumatin"/>
</dbReference>
<feature type="compositionally biased region" description="Basic and acidic residues" evidence="1">
    <location>
        <begin position="1035"/>
        <end position="1047"/>
    </location>
</feature>
<dbReference type="OrthoDB" id="441166at2759"/>
<protein>
    <recommendedName>
        <fullName evidence="2">HPP transmembrane region domain-containing protein</fullName>
    </recommendedName>
</protein>
<evidence type="ECO:0000313" key="4">
    <source>
        <dbReference type="Proteomes" id="UP000186817"/>
    </source>
</evidence>
<dbReference type="SUPFAM" id="SSF49870">
    <property type="entry name" value="Osmotin, thaumatin-like protein"/>
    <property type="match status" value="1"/>
</dbReference>
<dbReference type="Pfam" id="PF04982">
    <property type="entry name" value="TM_HPP"/>
    <property type="match status" value="1"/>
</dbReference>
<organism evidence="3 4">
    <name type="scientific">Symbiodinium microadriaticum</name>
    <name type="common">Dinoflagellate</name>
    <name type="synonym">Zooxanthella microadriatica</name>
    <dbReference type="NCBI Taxonomy" id="2951"/>
    <lineage>
        <taxon>Eukaryota</taxon>
        <taxon>Sar</taxon>
        <taxon>Alveolata</taxon>
        <taxon>Dinophyceae</taxon>
        <taxon>Suessiales</taxon>
        <taxon>Symbiodiniaceae</taxon>
        <taxon>Symbiodinium</taxon>
    </lineage>
</organism>
<dbReference type="PANTHER" id="PTHR31048">
    <property type="entry name" value="OS03G0233200 PROTEIN"/>
    <property type="match status" value="1"/>
</dbReference>